<organism evidence="3 4">
    <name type="scientific">Natrinema altunense (strain JCM 12890 / CGMCC 1.3731 / AJ2)</name>
    <dbReference type="NCBI Taxonomy" id="1227494"/>
    <lineage>
        <taxon>Archaea</taxon>
        <taxon>Methanobacteriati</taxon>
        <taxon>Methanobacteriota</taxon>
        <taxon>Stenosarchaea group</taxon>
        <taxon>Halobacteria</taxon>
        <taxon>Halobacteriales</taxon>
        <taxon>Natrialbaceae</taxon>
        <taxon>Natrinema</taxon>
    </lineage>
</organism>
<accession>M0A139</accession>
<evidence type="ECO:0000313" key="4">
    <source>
        <dbReference type="Proteomes" id="UP000011511"/>
    </source>
</evidence>
<dbReference type="Gene3D" id="1.10.10.10">
    <property type="entry name" value="Winged helix-like DNA-binding domain superfamily/Winged helix DNA-binding domain"/>
    <property type="match status" value="1"/>
</dbReference>
<evidence type="ECO:0000259" key="2">
    <source>
        <dbReference type="Pfam" id="PF24038"/>
    </source>
</evidence>
<dbReference type="Pfam" id="PF24038">
    <property type="entry name" value="DUF7347"/>
    <property type="match status" value="1"/>
</dbReference>
<reference evidence="3 4" key="1">
    <citation type="journal article" date="2014" name="PLoS Genet.">
        <title>Phylogenetically driven sequencing of extremely halophilic archaea reveals strategies for static and dynamic osmo-response.</title>
        <authorList>
            <person name="Becker E.A."/>
            <person name="Seitzer P.M."/>
            <person name="Tritt A."/>
            <person name="Larsen D."/>
            <person name="Krusor M."/>
            <person name="Yao A.I."/>
            <person name="Wu D."/>
            <person name="Madern D."/>
            <person name="Eisen J.A."/>
            <person name="Darling A.E."/>
            <person name="Facciotti M.T."/>
        </authorList>
    </citation>
    <scope>NUCLEOTIDE SEQUENCE [LARGE SCALE GENOMIC DNA]</scope>
    <source>
        <strain evidence="3 4">JCM 12890</strain>
    </source>
</reference>
<feature type="region of interest" description="Disordered" evidence="1">
    <location>
        <begin position="1"/>
        <end position="28"/>
    </location>
</feature>
<gene>
    <name evidence="3" type="ORF">C485_00720</name>
</gene>
<dbReference type="Proteomes" id="UP000011511">
    <property type="component" value="Unassembled WGS sequence"/>
</dbReference>
<dbReference type="InterPro" id="IPR036390">
    <property type="entry name" value="WH_DNA-bd_sf"/>
</dbReference>
<dbReference type="EMBL" id="AOIK01000002">
    <property type="protein sequence ID" value="ELY92021.1"/>
    <property type="molecule type" value="Genomic_DNA"/>
</dbReference>
<dbReference type="InterPro" id="IPR055771">
    <property type="entry name" value="DUF7347"/>
</dbReference>
<sequence>MMAIPGWLWPDDRSSTGSTQGPRKSLGASEIEHATSVFSVLSSPIRLQILVTLHERSVPVSYTELRESASVDDKGKFNYHLRRLDHLVCVQDGEYMLTDRGGEFIQEALYNGLILDNE</sequence>
<proteinExistence type="predicted"/>
<evidence type="ECO:0000313" key="3">
    <source>
        <dbReference type="EMBL" id="ELY92021.1"/>
    </source>
</evidence>
<keyword evidence="4" id="KW-1185">Reference proteome</keyword>
<comment type="caution">
    <text evidence="3">The sequence shown here is derived from an EMBL/GenBank/DDBJ whole genome shotgun (WGS) entry which is preliminary data.</text>
</comment>
<evidence type="ECO:0000256" key="1">
    <source>
        <dbReference type="SAM" id="MobiDB-lite"/>
    </source>
</evidence>
<protein>
    <submittedName>
        <fullName evidence="3">Transcriptional regulator</fullName>
    </submittedName>
</protein>
<feature type="domain" description="DUF7347" evidence="2">
    <location>
        <begin position="35"/>
        <end position="105"/>
    </location>
</feature>
<dbReference type="AlphaFoldDB" id="M0A139"/>
<dbReference type="InterPro" id="IPR036388">
    <property type="entry name" value="WH-like_DNA-bd_sf"/>
</dbReference>
<dbReference type="SUPFAM" id="SSF46785">
    <property type="entry name" value="Winged helix' DNA-binding domain"/>
    <property type="match status" value="1"/>
</dbReference>
<name>M0A139_NATA2</name>